<keyword evidence="4" id="KW-1185">Reference proteome</keyword>
<name>A0ABY4QGI2_9MYCO</name>
<dbReference type="InterPro" id="IPR050926">
    <property type="entry name" value="Aconitase/IPM_isomerase"/>
</dbReference>
<evidence type="ECO:0000256" key="1">
    <source>
        <dbReference type="SAM" id="MobiDB-lite"/>
    </source>
</evidence>
<dbReference type="PANTHER" id="PTHR43160:SF4">
    <property type="entry name" value="ACONITATE HYDRATASE B"/>
    <property type="match status" value="1"/>
</dbReference>
<feature type="domain" description="Aconitase A/isopropylmalate dehydratase small subunit swivel" evidence="2">
    <location>
        <begin position="102"/>
        <end position="159"/>
    </location>
</feature>
<feature type="region of interest" description="Disordered" evidence="1">
    <location>
        <begin position="314"/>
        <end position="344"/>
    </location>
</feature>
<dbReference type="PANTHER" id="PTHR43160">
    <property type="entry name" value="ACONITATE HYDRATASE B"/>
    <property type="match status" value="1"/>
</dbReference>
<dbReference type="Proteomes" id="UP001056610">
    <property type="component" value="Chromosome"/>
</dbReference>
<gene>
    <name evidence="3" type="ORF">M5I08_13665</name>
</gene>
<proteinExistence type="predicted"/>
<dbReference type="EMBL" id="CP097320">
    <property type="protein sequence ID" value="UQX09458.1"/>
    <property type="molecule type" value="Genomic_DNA"/>
</dbReference>
<dbReference type="Pfam" id="PF00694">
    <property type="entry name" value="Aconitase_C"/>
    <property type="match status" value="1"/>
</dbReference>
<reference evidence="3" key="1">
    <citation type="submission" date="2022-05" db="EMBL/GenBank/DDBJ databases">
        <title>A methanotrophic Mycobacterium dominates a cave microbial ecosystem.</title>
        <authorList>
            <person name="Van Spanning R.J.M."/>
            <person name="Guan Q."/>
            <person name="Melkonian C."/>
            <person name="Gallant J."/>
            <person name="Polerecky L."/>
            <person name="Flot J.-F."/>
            <person name="Brandt B.W."/>
            <person name="Braster M."/>
            <person name="Iturbe Espinoza P."/>
            <person name="Aerts J."/>
            <person name="Meima-Franke M."/>
            <person name="Piersma S.R."/>
            <person name="Bunduc C."/>
            <person name="Ummels R."/>
            <person name="Pain A."/>
            <person name="Fleming E.J."/>
            <person name="van der Wel N."/>
            <person name="Gherman V.D."/>
            <person name="Sarbu S.M."/>
            <person name="Bodelier P.L.E."/>
            <person name="Bitter W."/>
        </authorList>
    </citation>
    <scope>NUCLEOTIDE SEQUENCE</scope>
    <source>
        <strain evidence="3">Sulfur Cave</strain>
    </source>
</reference>
<evidence type="ECO:0000313" key="3">
    <source>
        <dbReference type="EMBL" id="UQX09458.1"/>
    </source>
</evidence>
<evidence type="ECO:0000259" key="2">
    <source>
        <dbReference type="Pfam" id="PF00694"/>
    </source>
</evidence>
<accession>A0ABY4QGI2</accession>
<evidence type="ECO:0000313" key="4">
    <source>
        <dbReference type="Proteomes" id="UP001056610"/>
    </source>
</evidence>
<dbReference type="InterPro" id="IPR000573">
    <property type="entry name" value="AconitaseA/IPMdHydase_ssu_swvl"/>
</dbReference>
<dbReference type="RefSeq" id="WP_219067232.1">
    <property type="nucleotide sequence ID" value="NZ_CAJUXY010000017.1"/>
</dbReference>
<sequence length="344" mass="37497">MPYPRLSEPEANSTVNDLLVAPSDDGSTEPIKGRNHVDIHDFEPLPDELEILVLIIVDDHVTTDAIMPAGVEGMSLWSNLPGMIEKAFGPIDESYVRRAREAGDRAIAAGRNYGQGSSREQAAPAPRALGLRVVLAESIARIHAENLANFGVPPLTFADPHDRERIDKGTTLRITQLHRTLHDGSGERDVALDHGDPISMQYRLSPRQVDILLAGGTIPWKRHSTRACRRLIDPPLLGGAKIATKHLPVRLSAQCGRYLIPGPVSGPGFSYGQLDCLLGNAPGIGGSADQFLNRRRHATNDGIFYGINKRRSRGDRFSLAPPREAEGRNTSRTARHGATGRNRP</sequence>
<organism evidence="3 4">
    <name type="scientific">Candidatus Mycobacterium methanotrophicum</name>
    <dbReference type="NCBI Taxonomy" id="2943498"/>
    <lineage>
        <taxon>Bacteria</taxon>
        <taxon>Bacillati</taxon>
        <taxon>Actinomycetota</taxon>
        <taxon>Actinomycetes</taxon>
        <taxon>Mycobacteriales</taxon>
        <taxon>Mycobacteriaceae</taxon>
        <taxon>Mycobacterium</taxon>
    </lineage>
</organism>
<protein>
    <recommendedName>
        <fullName evidence="2">Aconitase A/isopropylmalate dehydratase small subunit swivel domain-containing protein</fullName>
    </recommendedName>
</protein>